<dbReference type="EMBL" id="JALLBG020000312">
    <property type="protein sequence ID" value="KAL3756345.1"/>
    <property type="molecule type" value="Genomic_DNA"/>
</dbReference>
<dbReference type="Gene3D" id="1.25.40.20">
    <property type="entry name" value="Ankyrin repeat-containing domain"/>
    <property type="match status" value="1"/>
</dbReference>
<evidence type="ECO:0000256" key="1">
    <source>
        <dbReference type="SAM" id="Coils"/>
    </source>
</evidence>
<feature type="compositionally biased region" description="Basic and acidic residues" evidence="2">
    <location>
        <begin position="191"/>
        <end position="211"/>
    </location>
</feature>
<dbReference type="InterPro" id="IPR036770">
    <property type="entry name" value="Ankyrin_rpt-contain_sf"/>
</dbReference>
<comment type="caution">
    <text evidence="3">The sequence shown here is derived from an EMBL/GenBank/DDBJ whole genome shotgun (WGS) entry which is preliminary data.</text>
</comment>
<dbReference type="Proteomes" id="UP001530293">
    <property type="component" value="Unassembled WGS sequence"/>
</dbReference>
<feature type="coiled-coil region" evidence="1">
    <location>
        <begin position="358"/>
        <end position="392"/>
    </location>
</feature>
<feature type="region of interest" description="Disordered" evidence="2">
    <location>
        <begin position="172"/>
        <end position="294"/>
    </location>
</feature>
<feature type="coiled-coil region" evidence="1">
    <location>
        <begin position="476"/>
        <end position="517"/>
    </location>
</feature>
<dbReference type="AlphaFoldDB" id="A0ABD3M717"/>
<evidence type="ECO:0000313" key="3">
    <source>
        <dbReference type="EMBL" id="KAL3756345.1"/>
    </source>
</evidence>
<organism evidence="3 4">
    <name type="scientific">Discostella pseudostelligera</name>
    <dbReference type="NCBI Taxonomy" id="259834"/>
    <lineage>
        <taxon>Eukaryota</taxon>
        <taxon>Sar</taxon>
        <taxon>Stramenopiles</taxon>
        <taxon>Ochrophyta</taxon>
        <taxon>Bacillariophyta</taxon>
        <taxon>Coscinodiscophyceae</taxon>
        <taxon>Thalassiosirophycidae</taxon>
        <taxon>Stephanodiscales</taxon>
        <taxon>Stephanodiscaceae</taxon>
        <taxon>Discostella</taxon>
    </lineage>
</organism>
<keyword evidence="1" id="KW-0175">Coiled coil</keyword>
<protein>
    <submittedName>
        <fullName evidence="3">Uncharacterized protein</fullName>
    </submittedName>
</protein>
<accession>A0ABD3M717</accession>
<evidence type="ECO:0000313" key="4">
    <source>
        <dbReference type="Proteomes" id="UP001530293"/>
    </source>
</evidence>
<keyword evidence="4" id="KW-1185">Reference proteome</keyword>
<reference evidence="3 4" key="1">
    <citation type="submission" date="2024-10" db="EMBL/GenBank/DDBJ databases">
        <title>Updated reference genomes for cyclostephanoid diatoms.</title>
        <authorList>
            <person name="Roberts W.R."/>
            <person name="Alverson A.J."/>
        </authorList>
    </citation>
    <scope>NUCLEOTIDE SEQUENCE [LARGE SCALE GENOMIC DNA]</scope>
    <source>
        <strain evidence="3 4">AJA232-27</strain>
    </source>
</reference>
<name>A0ABD3M717_9STRA</name>
<feature type="coiled-coil region" evidence="1">
    <location>
        <begin position="564"/>
        <end position="623"/>
    </location>
</feature>
<evidence type="ECO:0000256" key="2">
    <source>
        <dbReference type="SAM" id="MobiDB-lite"/>
    </source>
</evidence>
<sequence>MTSTTTTGLRGGSRIRHHESFNEVDAVGNPTELFRRINSGDWEGALHSVRTDSDGASTWISRHNGDDNGLVWKYLPLHLICLQQRPPMNLLMALLQVYPQAASLPTPHDGNLPLHYVCESGCDDENVFASLLASYPGSLEAKNNNGKSPLLVCHPKSRSVLMKVMRLRKSLPFDDVQQTKKRDKNKSKSKTGADQRDDSNTTPLDSRHDVVHQLISKPIPSRNTTDRQKSSVANSDESCEWKTAKTPKISNHRRRSTKQKQLQPPRDEPVFSFFPSTDSSSGSGGESDSSNYFSSKTSELARSALSFLYPSSREEPSDKQKEYPIHGHVMSLAAKILDQPKSTNEANAEESKLCERILAQAEADNVAFRTQIQQLQEEKAEMKRAAALRESEFGEFIAKIKTIVDEKCSELKINAFGDGSSSHDTGGDSENQVVEAIQSLLSHVDERKSNLYSTIASLESDLSKSDVALKIIQSKNDLLQNDKNAMAKRYRELESKSLILEEDNVKAKKELVDLKDRANGLTVMNQALHDQVNSASHWKQEEIQLRSELDRVNALVIHLKELHAAETENKFKALLEKNQSLKDAILANNEKYSKKVQDLSEKNSALEKENKELKQSLEKKNLNGGSMPDVKVQLGRENSLLYEV</sequence>
<feature type="compositionally biased region" description="Low complexity" evidence="2">
    <location>
        <begin position="271"/>
        <end position="290"/>
    </location>
</feature>
<proteinExistence type="predicted"/>
<gene>
    <name evidence="3" type="ORF">ACHAWU_007296</name>
</gene>
<feature type="compositionally biased region" description="Basic residues" evidence="2">
    <location>
        <begin position="179"/>
        <end position="189"/>
    </location>
</feature>